<evidence type="ECO:0000313" key="1">
    <source>
        <dbReference type="EMBL" id="GFG33170.1"/>
    </source>
</evidence>
<dbReference type="AlphaFoldDB" id="A0A6L2PNT1"/>
<evidence type="ECO:0000313" key="2">
    <source>
        <dbReference type="Proteomes" id="UP000502823"/>
    </source>
</evidence>
<keyword evidence="2" id="KW-1185">Reference proteome</keyword>
<dbReference type="InParanoid" id="A0A6L2PNT1"/>
<sequence>CDCEWSHRSHIAVSQHSHVLRIAKWRDAILGTLALVRMFISHPVIHPARGICRDKFQPRSSCSCSWVCCGSINP</sequence>
<dbReference type="Proteomes" id="UP000502823">
    <property type="component" value="Unassembled WGS sequence"/>
</dbReference>
<name>A0A6L2PNT1_COPFO</name>
<dbReference type="EMBL" id="BLKM01008305">
    <property type="protein sequence ID" value="GFG33170.1"/>
    <property type="molecule type" value="Genomic_DNA"/>
</dbReference>
<comment type="caution">
    <text evidence="1">The sequence shown here is derived from an EMBL/GenBank/DDBJ whole genome shotgun (WGS) entry which is preliminary data.</text>
</comment>
<organism evidence="1 2">
    <name type="scientific">Coptotermes formosanus</name>
    <name type="common">Formosan subterranean termite</name>
    <dbReference type="NCBI Taxonomy" id="36987"/>
    <lineage>
        <taxon>Eukaryota</taxon>
        <taxon>Metazoa</taxon>
        <taxon>Ecdysozoa</taxon>
        <taxon>Arthropoda</taxon>
        <taxon>Hexapoda</taxon>
        <taxon>Insecta</taxon>
        <taxon>Pterygota</taxon>
        <taxon>Neoptera</taxon>
        <taxon>Polyneoptera</taxon>
        <taxon>Dictyoptera</taxon>
        <taxon>Blattodea</taxon>
        <taxon>Blattoidea</taxon>
        <taxon>Termitoidae</taxon>
        <taxon>Rhinotermitidae</taxon>
        <taxon>Coptotermes</taxon>
    </lineage>
</organism>
<reference evidence="2" key="1">
    <citation type="submission" date="2020-01" db="EMBL/GenBank/DDBJ databases">
        <title>Draft genome sequence of the Termite Coptotermes fromosanus.</title>
        <authorList>
            <person name="Itakura S."/>
            <person name="Yosikawa Y."/>
            <person name="Umezawa K."/>
        </authorList>
    </citation>
    <scope>NUCLEOTIDE SEQUENCE [LARGE SCALE GENOMIC DNA]</scope>
</reference>
<gene>
    <name evidence="1" type="ORF">Cfor_08867</name>
</gene>
<accession>A0A6L2PNT1</accession>
<protein>
    <submittedName>
        <fullName evidence="1">Uncharacterized protein</fullName>
    </submittedName>
</protein>
<feature type="non-terminal residue" evidence="1">
    <location>
        <position position="1"/>
    </location>
</feature>
<proteinExistence type="predicted"/>